<evidence type="ECO:0000313" key="2">
    <source>
        <dbReference type="EMBL" id="RHY67543.1"/>
    </source>
</evidence>
<protein>
    <submittedName>
        <fullName evidence="1">Uncharacterized protein</fullName>
    </submittedName>
</protein>
<name>A0A397B1R5_APHAT</name>
<dbReference type="VEuPathDB" id="FungiDB:H257_03240"/>
<evidence type="ECO:0000313" key="3">
    <source>
        <dbReference type="Proteomes" id="UP000265427"/>
    </source>
</evidence>
<dbReference type="EMBL" id="QUSZ01004483">
    <property type="protein sequence ID" value="RHY14072.1"/>
    <property type="molecule type" value="Genomic_DNA"/>
</dbReference>
<accession>A0A397B1R5</accession>
<proteinExistence type="predicted"/>
<reference evidence="3 4" key="1">
    <citation type="submission" date="2018-08" db="EMBL/GenBank/DDBJ databases">
        <title>Aphanomyces genome sequencing and annotation.</title>
        <authorList>
            <person name="Minardi D."/>
            <person name="Oidtmann B."/>
            <person name="Van Der Giezen M."/>
            <person name="Studholme D.J."/>
        </authorList>
    </citation>
    <scope>NUCLEOTIDE SEQUENCE [LARGE SCALE GENOMIC DNA]</scope>
    <source>
        <strain evidence="1 3">Kv</strain>
        <strain evidence="2 4">SA</strain>
    </source>
</reference>
<evidence type="ECO:0000313" key="4">
    <source>
        <dbReference type="Proteomes" id="UP000265716"/>
    </source>
</evidence>
<gene>
    <name evidence="1" type="ORF">DYB36_003522</name>
    <name evidence="2" type="ORF">DYB38_010210</name>
</gene>
<dbReference type="Proteomes" id="UP000265716">
    <property type="component" value="Unassembled WGS sequence"/>
</dbReference>
<sequence length="79" mass="8708">MDGQDSLGDFLDEETMTWIPLHMLESICELTKPVLPASKGAHHHLTQCLQEINKSMNTMDAAWKVQGQDAANATDAVAR</sequence>
<organism evidence="1 3">
    <name type="scientific">Aphanomyces astaci</name>
    <name type="common">Crayfish plague agent</name>
    <dbReference type="NCBI Taxonomy" id="112090"/>
    <lineage>
        <taxon>Eukaryota</taxon>
        <taxon>Sar</taxon>
        <taxon>Stramenopiles</taxon>
        <taxon>Oomycota</taxon>
        <taxon>Saprolegniomycetes</taxon>
        <taxon>Saprolegniales</taxon>
        <taxon>Verrucalvaceae</taxon>
        <taxon>Aphanomyces</taxon>
    </lineage>
</organism>
<dbReference type="Proteomes" id="UP000265427">
    <property type="component" value="Unassembled WGS sequence"/>
</dbReference>
<comment type="caution">
    <text evidence="1">The sequence shown here is derived from an EMBL/GenBank/DDBJ whole genome shotgun (WGS) entry which is preliminary data.</text>
</comment>
<dbReference type="EMBL" id="QUTC01003918">
    <property type="protein sequence ID" value="RHY67543.1"/>
    <property type="molecule type" value="Genomic_DNA"/>
</dbReference>
<evidence type="ECO:0000313" key="1">
    <source>
        <dbReference type="EMBL" id="RHY14072.1"/>
    </source>
</evidence>
<dbReference type="AlphaFoldDB" id="A0A397B1R5"/>